<dbReference type="AlphaFoldDB" id="A0A2I0QRJ8"/>
<keyword evidence="2" id="KW-1185">Reference proteome</keyword>
<dbReference type="InterPro" id="IPR036289">
    <property type="entry name" value="YfhH"/>
</dbReference>
<dbReference type="OrthoDB" id="2353288at2"/>
<comment type="caution">
    <text evidence="1">The sequence shown here is derived from an EMBL/GenBank/DDBJ whole genome shotgun (WGS) entry which is preliminary data.</text>
</comment>
<accession>A0A2I0QRJ8</accession>
<proteinExistence type="predicted"/>
<dbReference type="EMBL" id="PJNH01000004">
    <property type="protein sequence ID" value="PKR76958.1"/>
    <property type="molecule type" value="Genomic_DNA"/>
</dbReference>
<gene>
    <name evidence="1" type="ORF">CEY16_14220</name>
</gene>
<dbReference type="Gene3D" id="1.10.287.880">
    <property type="entry name" value="Hypothetical protein YfhH domain"/>
    <property type="match status" value="1"/>
</dbReference>
<sequence>MYERGQTMERRYSNYTVEELREEIAELTEKARKAEQMGMVNEYAVYQRKMIMAKSYMLDPSQFSGGEVYEIEGAPGELFAVDYLRGVFVWGRRENYEGKVLSEDLEAVPIGVLAKKVQ</sequence>
<dbReference type="Gene3D" id="2.30.30.340">
    <property type="entry name" value="Hypothetical protein YfhH like domains"/>
    <property type="match status" value="1"/>
</dbReference>
<dbReference type="SUPFAM" id="SSF101697">
    <property type="entry name" value="Hypothetical protein YfhH"/>
    <property type="match status" value="1"/>
</dbReference>
<name>A0A2I0QRJ8_9BACI</name>
<evidence type="ECO:0000313" key="1">
    <source>
        <dbReference type="EMBL" id="PKR76958.1"/>
    </source>
</evidence>
<reference evidence="1 2" key="1">
    <citation type="submission" date="2017-06" db="EMBL/GenBank/DDBJ databases">
        <title>the draft geome sequence of Illustriluteabacillus marina B3227.</title>
        <authorList>
            <person name="He R.-H."/>
            <person name="Du Z.-J."/>
        </authorList>
    </citation>
    <scope>NUCLEOTIDE SEQUENCE [LARGE SCALE GENOMIC DNA]</scope>
    <source>
        <strain evidence="1 2">B3227</strain>
    </source>
</reference>
<dbReference type="InterPro" id="IPR014938">
    <property type="entry name" value="YfhH-like"/>
</dbReference>
<dbReference type="Pfam" id="PF08838">
    <property type="entry name" value="DUF1811"/>
    <property type="match status" value="1"/>
</dbReference>
<evidence type="ECO:0000313" key="2">
    <source>
        <dbReference type="Proteomes" id="UP000243524"/>
    </source>
</evidence>
<dbReference type="Proteomes" id="UP000243524">
    <property type="component" value="Unassembled WGS sequence"/>
</dbReference>
<protein>
    <submittedName>
        <fullName evidence="1">DUF1811 domain-containing protein</fullName>
    </submittedName>
</protein>
<organism evidence="1 2">
    <name type="scientific">Halalkalibacillus sediminis</name>
    <dbReference type="NCBI Taxonomy" id="2018042"/>
    <lineage>
        <taxon>Bacteria</taxon>
        <taxon>Bacillati</taxon>
        <taxon>Bacillota</taxon>
        <taxon>Bacilli</taxon>
        <taxon>Bacillales</taxon>
        <taxon>Bacillaceae</taxon>
        <taxon>Halalkalibacillus</taxon>
    </lineage>
</organism>